<dbReference type="Pfam" id="PF13843">
    <property type="entry name" value="DDE_Tnp_1_7"/>
    <property type="match status" value="1"/>
</dbReference>
<proteinExistence type="predicted"/>
<dbReference type="EMBL" id="JARBHB010000007">
    <property type="protein sequence ID" value="KAJ8878856.1"/>
    <property type="molecule type" value="Genomic_DNA"/>
</dbReference>
<evidence type="ECO:0000313" key="4">
    <source>
        <dbReference type="Proteomes" id="UP001159363"/>
    </source>
</evidence>
<dbReference type="PANTHER" id="PTHR46599">
    <property type="entry name" value="PIGGYBAC TRANSPOSABLE ELEMENT-DERIVED PROTEIN 4"/>
    <property type="match status" value="1"/>
</dbReference>
<sequence length="670" mass="74717">MYKRIWEGRQKTSGSECNSTATSNRKCCSRSRDLGKIAGSRSYSVGWRDAQYARGCSGSLGRVIIWPTPFSPPKFLIYCTYSNINEGPSSSAWVALGPNGVAATNDKKTPSILVVTMSDSHTVHNMTGTTTVNGSIPVECSISSEFQSAPITYISMAVIRLMCKIGRRRLVPRHLVVQHLGSGRDEFLPRYSPRFLRAIKQKAPYLAKRRPEDILLRKSAQQQTQRGFVWSAAAMMLGTANFAAARTSNQHVKNSSSDPPGIEPESPWWEAIVQCEWKVMNCCDCMSLCYRQGGSAQCTTTFANAKRNIDVANVANVFRLIIDERMLQNIIKCPETRILHNLQEEIGEALDSSIGLLYLFSVSRAKGFPLASLGLAKLSIRFYGDTMSTNLILYRTYGINLTATAIPATNQLLIFLLMSNFSQPKTNAASLNTCPENLINLNILNRFPYLEKDEIQLSALSASENVVLRLVDPYLDTGRNISMDYFFNSVILGEKLKVRDTIDVATVNRARRDIPTEVKNTHLPLQDSFVLKHNDFTLSVYQGKIHKNALVLITMHTSVAVGGDIERLPETISNYNSPKFGVKLADQKARRYSTKAASQHWPRQVFCNILDFAGINTWILFKEDTCSTICRDGCFAKRASNSLNRNITEDVSRSCDLKVLRTMSVRASAN</sequence>
<evidence type="ECO:0000256" key="1">
    <source>
        <dbReference type="SAM" id="MobiDB-lite"/>
    </source>
</evidence>
<dbReference type="Proteomes" id="UP001159363">
    <property type="component" value="Chromosome 6"/>
</dbReference>
<feature type="compositionally biased region" description="Polar residues" evidence="1">
    <location>
        <begin position="11"/>
        <end position="22"/>
    </location>
</feature>
<gene>
    <name evidence="3" type="ORF">PR048_019445</name>
</gene>
<reference evidence="3 4" key="1">
    <citation type="submission" date="2023-02" db="EMBL/GenBank/DDBJ databases">
        <title>LHISI_Scaffold_Assembly.</title>
        <authorList>
            <person name="Stuart O.P."/>
            <person name="Cleave R."/>
            <person name="Magrath M.J.L."/>
            <person name="Mikheyev A.S."/>
        </authorList>
    </citation>
    <scope>NUCLEOTIDE SEQUENCE [LARGE SCALE GENOMIC DNA]</scope>
    <source>
        <strain evidence="3">Daus_M_001</strain>
        <tissue evidence="3">Leg muscle</tissue>
    </source>
</reference>
<evidence type="ECO:0000259" key="2">
    <source>
        <dbReference type="Pfam" id="PF13843"/>
    </source>
</evidence>
<dbReference type="PANTHER" id="PTHR46599:SF6">
    <property type="entry name" value="DUAL SPECIFICITY PHOSPHATASE 26"/>
    <property type="match status" value="1"/>
</dbReference>
<feature type="domain" description="PiggyBac transposable element-derived protein" evidence="2">
    <location>
        <begin position="458"/>
        <end position="618"/>
    </location>
</feature>
<dbReference type="InterPro" id="IPR029526">
    <property type="entry name" value="PGBD"/>
</dbReference>
<keyword evidence="4" id="KW-1185">Reference proteome</keyword>
<evidence type="ECO:0000313" key="3">
    <source>
        <dbReference type="EMBL" id="KAJ8878856.1"/>
    </source>
</evidence>
<feature type="compositionally biased region" description="Basic and acidic residues" evidence="1">
    <location>
        <begin position="1"/>
        <end position="10"/>
    </location>
</feature>
<protein>
    <recommendedName>
        <fullName evidence="2">PiggyBac transposable element-derived protein domain-containing protein</fullName>
    </recommendedName>
</protein>
<accession>A0ABQ9H3U1</accession>
<feature type="region of interest" description="Disordered" evidence="1">
    <location>
        <begin position="1"/>
        <end position="22"/>
    </location>
</feature>
<name>A0ABQ9H3U1_9NEOP</name>
<organism evidence="3 4">
    <name type="scientific">Dryococelus australis</name>
    <dbReference type="NCBI Taxonomy" id="614101"/>
    <lineage>
        <taxon>Eukaryota</taxon>
        <taxon>Metazoa</taxon>
        <taxon>Ecdysozoa</taxon>
        <taxon>Arthropoda</taxon>
        <taxon>Hexapoda</taxon>
        <taxon>Insecta</taxon>
        <taxon>Pterygota</taxon>
        <taxon>Neoptera</taxon>
        <taxon>Polyneoptera</taxon>
        <taxon>Phasmatodea</taxon>
        <taxon>Verophasmatodea</taxon>
        <taxon>Anareolatae</taxon>
        <taxon>Phasmatidae</taxon>
        <taxon>Eurycanthinae</taxon>
        <taxon>Dryococelus</taxon>
    </lineage>
</organism>
<comment type="caution">
    <text evidence="3">The sequence shown here is derived from an EMBL/GenBank/DDBJ whole genome shotgun (WGS) entry which is preliminary data.</text>
</comment>